<evidence type="ECO:0000313" key="3">
    <source>
        <dbReference type="Proteomes" id="UP000465810"/>
    </source>
</evidence>
<reference evidence="2 3" key="1">
    <citation type="submission" date="2019-12" db="EMBL/GenBank/DDBJ databases">
        <authorList>
            <person name="Feng G."/>
            <person name="Zhu H."/>
        </authorList>
    </citation>
    <scope>NUCLEOTIDE SEQUENCE [LARGE SCALE GENOMIC DNA]</scope>
    <source>
        <strain evidence="2 3">FGD1</strain>
    </source>
</reference>
<dbReference type="RefSeq" id="WP_160985440.1">
    <property type="nucleotide sequence ID" value="NZ_WVTD01000004.1"/>
</dbReference>
<feature type="transmembrane region" description="Helical" evidence="1">
    <location>
        <begin position="35"/>
        <end position="53"/>
    </location>
</feature>
<name>A0A7X4GFK4_9SPHN</name>
<evidence type="ECO:0000256" key="1">
    <source>
        <dbReference type="SAM" id="Phobius"/>
    </source>
</evidence>
<feature type="transmembrane region" description="Helical" evidence="1">
    <location>
        <begin position="12"/>
        <end position="28"/>
    </location>
</feature>
<dbReference type="EMBL" id="WVTD01000004">
    <property type="protein sequence ID" value="MYL97725.1"/>
    <property type="molecule type" value="Genomic_DNA"/>
</dbReference>
<dbReference type="Proteomes" id="UP000465810">
    <property type="component" value="Unassembled WGS sequence"/>
</dbReference>
<keyword evidence="1" id="KW-0812">Transmembrane</keyword>
<accession>A0A7X4GFK4</accession>
<organism evidence="2 3">
    <name type="scientific">Novosphingobium silvae</name>
    <dbReference type="NCBI Taxonomy" id="2692619"/>
    <lineage>
        <taxon>Bacteria</taxon>
        <taxon>Pseudomonadati</taxon>
        <taxon>Pseudomonadota</taxon>
        <taxon>Alphaproteobacteria</taxon>
        <taxon>Sphingomonadales</taxon>
        <taxon>Sphingomonadaceae</taxon>
        <taxon>Novosphingobium</taxon>
    </lineage>
</organism>
<proteinExistence type="predicted"/>
<dbReference type="AlphaFoldDB" id="A0A7X4GFK4"/>
<comment type="caution">
    <text evidence="2">The sequence shown here is derived from an EMBL/GenBank/DDBJ whole genome shotgun (WGS) entry which is preliminary data.</text>
</comment>
<gene>
    <name evidence="2" type="ORF">GR702_08040</name>
</gene>
<keyword evidence="3" id="KW-1185">Reference proteome</keyword>
<sequence>MNETLLQSLQYYGAAAGTVAALIVSLDLGRRWTGFGFVIFVTSSIALMAWGFLDEKAQGIGLQNVALFVINCVGVWRYLLSKHRKQVTS</sequence>
<protein>
    <recommendedName>
        <fullName evidence="4">PRC-barrel protein</fullName>
    </recommendedName>
</protein>
<keyword evidence="1" id="KW-0472">Membrane</keyword>
<feature type="transmembrane region" description="Helical" evidence="1">
    <location>
        <begin position="59"/>
        <end position="80"/>
    </location>
</feature>
<keyword evidence="1" id="KW-1133">Transmembrane helix</keyword>
<evidence type="ECO:0008006" key="4">
    <source>
        <dbReference type="Google" id="ProtNLM"/>
    </source>
</evidence>
<evidence type="ECO:0000313" key="2">
    <source>
        <dbReference type="EMBL" id="MYL97725.1"/>
    </source>
</evidence>